<dbReference type="GO" id="GO:0016787">
    <property type="term" value="F:hydrolase activity"/>
    <property type="evidence" value="ECO:0007669"/>
    <property type="project" value="UniProtKB-KW"/>
</dbReference>
<dbReference type="AlphaFoldDB" id="A0A0M0KB67"/>
<evidence type="ECO:0000256" key="4">
    <source>
        <dbReference type="ARBA" id="ARBA00022806"/>
    </source>
</evidence>
<dbReference type="Pfam" id="PF13087">
    <property type="entry name" value="AAA_12"/>
    <property type="match status" value="1"/>
</dbReference>
<comment type="similarity">
    <text evidence="1">Belongs to the DNA2/NAM7 helicase family.</text>
</comment>
<dbReference type="CDD" id="cd18808">
    <property type="entry name" value="SF1_C_Upf1"/>
    <property type="match status" value="1"/>
</dbReference>
<dbReference type="Pfam" id="PF13086">
    <property type="entry name" value="AAA_11"/>
    <property type="match status" value="2"/>
</dbReference>
<dbReference type="FunFam" id="3.40.50.300:FF:000326">
    <property type="entry name" value="P-loop containing nucleoside triphosphate hydrolase"/>
    <property type="match status" value="1"/>
</dbReference>
<dbReference type="InterPro" id="IPR047187">
    <property type="entry name" value="SF1_C_Upf1"/>
</dbReference>
<keyword evidence="5" id="KW-0067">ATP-binding</keyword>
<dbReference type="GO" id="GO:0005524">
    <property type="term" value="F:ATP binding"/>
    <property type="evidence" value="ECO:0007669"/>
    <property type="project" value="UniProtKB-KW"/>
</dbReference>
<keyword evidence="8" id="KW-0255">Endonuclease</keyword>
<dbReference type="SUPFAM" id="SSF52540">
    <property type="entry name" value="P-loop containing nucleoside triphosphate hydrolases"/>
    <property type="match status" value="1"/>
</dbReference>
<dbReference type="Gene3D" id="3.40.50.300">
    <property type="entry name" value="P-loop containing nucleotide triphosphate hydrolases"/>
    <property type="match status" value="2"/>
</dbReference>
<evidence type="ECO:0000259" key="7">
    <source>
        <dbReference type="Pfam" id="PF13087"/>
    </source>
</evidence>
<evidence type="ECO:0000256" key="2">
    <source>
        <dbReference type="ARBA" id="ARBA00022741"/>
    </source>
</evidence>
<dbReference type="InterPro" id="IPR041679">
    <property type="entry name" value="DNA2/NAM7-like_C"/>
</dbReference>
<sequence>MSRLEAEAEAEAARVHAYRYEDLSREFNESQCIAIRAATTERRSLTLIQGPPGTGKTRTALTILEAWLRGGAFRPGTILAASDSNIAVDNLLEGLARRCIRVVRLGRVDAVREDLRHFMPPRELRGVVLSPEQYNKELKRCLAQAEVVCCTTMSAGSSTMMKGLTFEGVLVDEATQATEASTLVALMRGARQLVLLGDQCQLPPTTLSRAPPGTSLDASLSLFTRLVHDGVPPLMLDTQYRMHPALSQLPSDLFYGGRLRDGTLAHERAALEGFPWPRPDVPAALIPVEGAAAGGGEITRGTSFVNVGEADAVVWAVRHLLGSRTTRPGDIGIISPYAAQVQLLRSRAELRGLEVNSIDGFQGREMELIIVSTVRTRGLGFMADARRANVALTRARRGLIVVGAPSHLARTDSAWAFWVRWARARGVVLGEQPHGEYDAAHAREASETIFAATGGGVADALEVDVDARRLTPPCSLARAGRGPGGDRKTQP</sequence>
<dbReference type="PANTHER" id="PTHR43788:SF13">
    <property type="entry name" value="REGULATOR OF NONSENSE TRANSCRIPTS 1"/>
    <property type="match status" value="1"/>
</dbReference>
<comment type="caution">
    <text evidence="8">The sequence shown here is derived from an EMBL/GenBank/DDBJ whole genome shotgun (WGS) entry which is preliminary data.</text>
</comment>
<feature type="domain" description="DNA2/NAM7 helicase-like C-terminal" evidence="7">
    <location>
        <begin position="220"/>
        <end position="404"/>
    </location>
</feature>
<dbReference type="Proteomes" id="UP000037460">
    <property type="component" value="Unassembled WGS sequence"/>
</dbReference>
<keyword evidence="9" id="KW-1185">Reference proteome</keyword>
<evidence type="ECO:0000259" key="6">
    <source>
        <dbReference type="Pfam" id="PF13086"/>
    </source>
</evidence>
<keyword evidence="2" id="KW-0547">Nucleotide-binding</keyword>
<feature type="domain" description="DNA2/NAM7 helicase helicase" evidence="6">
    <location>
        <begin position="136"/>
        <end position="209"/>
    </location>
</feature>
<evidence type="ECO:0000256" key="1">
    <source>
        <dbReference type="ARBA" id="ARBA00007913"/>
    </source>
</evidence>
<feature type="domain" description="DNA2/NAM7 helicase helicase" evidence="6">
    <location>
        <begin position="27"/>
        <end position="117"/>
    </location>
</feature>
<name>A0A0M0KB67_9EUKA</name>
<gene>
    <name evidence="8" type="ORF">Ctob_011838</name>
</gene>
<organism evidence="8 9">
    <name type="scientific">Chrysochromulina tobinii</name>
    <dbReference type="NCBI Taxonomy" id="1460289"/>
    <lineage>
        <taxon>Eukaryota</taxon>
        <taxon>Haptista</taxon>
        <taxon>Haptophyta</taxon>
        <taxon>Prymnesiophyceae</taxon>
        <taxon>Prymnesiales</taxon>
        <taxon>Chrysochromulinaceae</taxon>
        <taxon>Chrysochromulina</taxon>
    </lineage>
</organism>
<dbReference type="InterPro" id="IPR050534">
    <property type="entry name" value="Coronavir_polyprotein_1ab"/>
</dbReference>
<dbReference type="InterPro" id="IPR027417">
    <property type="entry name" value="P-loop_NTPase"/>
</dbReference>
<dbReference type="GO" id="GO:0005694">
    <property type="term" value="C:chromosome"/>
    <property type="evidence" value="ECO:0007669"/>
    <property type="project" value="UniProtKB-ARBA"/>
</dbReference>
<keyword evidence="4" id="KW-0347">Helicase</keyword>
<dbReference type="EMBL" id="JWZX01000636">
    <property type="protein sequence ID" value="KOO36080.1"/>
    <property type="molecule type" value="Genomic_DNA"/>
</dbReference>
<evidence type="ECO:0000256" key="3">
    <source>
        <dbReference type="ARBA" id="ARBA00022801"/>
    </source>
</evidence>
<evidence type="ECO:0000313" key="8">
    <source>
        <dbReference type="EMBL" id="KOO36080.1"/>
    </source>
</evidence>
<dbReference type="InterPro" id="IPR041677">
    <property type="entry name" value="DNA2/NAM7_AAA_11"/>
</dbReference>
<keyword evidence="8" id="KW-0540">Nuclease</keyword>
<dbReference type="PANTHER" id="PTHR43788">
    <property type="entry name" value="DNA2/NAM7 HELICASE FAMILY MEMBER"/>
    <property type="match status" value="1"/>
</dbReference>
<dbReference type="GO" id="GO:0043139">
    <property type="term" value="F:5'-3' DNA helicase activity"/>
    <property type="evidence" value="ECO:0007669"/>
    <property type="project" value="TreeGrafter"/>
</dbReference>
<keyword evidence="3" id="KW-0378">Hydrolase</keyword>
<evidence type="ECO:0000313" key="9">
    <source>
        <dbReference type="Proteomes" id="UP000037460"/>
    </source>
</evidence>
<accession>A0A0M0KB67</accession>
<protein>
    <submittedName>
        <fullName evidence="8">tRNA-splicing endonuclease positive effector</fullName>
    </submittedName>
</protein>
<dbReference type="OrthoDB" id="6513042at2759"/>
<evidence type="ECO:0000256" key="5">
    <source>
        <dbReference type="ARBA" id="ARBA00022840"/>
    </source>
</evidence>
<proteinExistence type="inferred from homology"/>
<reference evidence="9" key="1">
    <citation type="journal article" date="2015" name="PLoS Genet.">
        <title>Genome Sequence and Transcriptome Analyses of Chrysochromulina tobin: Metabolic Tools for Enhanced Algal Fitness in the Prominent Order Prymnesiales (Haptophyceae).</title>
        <authorList>
            <person name="Hovde B.T."/>
            <person name="Deodato C.R."/>
            <person name="Hunsperger H.M."/>
            <person name="Ryken S.A."/>
            <person name="Yost W."/>
            <person name="Jha R.K."/>
            <person name="Patterson J."/>
            <person name="Monnat R.J. Jr."/>
            <person name="Barlow S.B."/>
            <person name="Starkenburg S.R."/>
            <person name="Cattolico R.A."/>
        </authorList>
    </citation>
    <scope>NUCLEOTIDE SEQUENCE</scope>
    <source>
        <strain evidence="9">CCMP291</strain>
    </source>
</reference>
<dbReference type="GO" id="GO:0004519">
    <property type="term" value="F:endonuclease activity"/>
    <property type="evidence" value="ECO:0007669"/>
    <property type="project" value="UniProtKB-KW"/>
</dbReference>